<dbReference type="Gene3D" id="1.10.1370.10">
    <property type="entry name" value="Neurolysin, domain 3"/>
    <property type="match status" value="2"/>
</dbReference>
<dbReference type="Pfam" id="PF01432">
    <property type="entry name" value="Peptidase_M3"/>
    <property type="match status" value="1"/>
</dbReference>
<evidence type="ECO:0000313" key="10">
    <source>
        <dbReference type="Proteomes" id="UP000266841"/>
    </source>
</evidence>
<dbReference type="OMA" id="GKVPVFH"/>
<keyword evidence="4 7" id="KW-0378">Hydrolase</keyword>
<dbReference type="InterPro" id="IPR034005">
    <property type="entry name" value="M3A_DCP"/>
</dbReference>
<reference evidence="9 10" key="1">
    <citation type="journal article" date="2012" name="Genome Biol.">
        <title>Genome and low-iron response of an oceanic diatom adapted to chronic iron limitation.</title>
        <authorList>
            <person name="Lommer M."/>
            <person name="Specht M."/>
            <person name="Roy A.S."/>
            <person name="Kraemer L."/>
            <person name="Andreson R."/>
            <person name="Gutowska M.A."/>
            <person name="Wolf J."/>
            <person name="Bergner S.V."/>
            <person name="Schilhabel M.B."/>
            <person name="Klostermeier U.C."/>
            <person name="Beiko R.G."/>
            <person name="Rosenstiel P."/>
            <person name="Hippler M."/>
            <person name="Laroche J."/>
        </authorList>
    </citation>
    <scope>NUCLEOTIDE SEQUENCE [LARGE SCALE GENOMIC DNA]</scope>
    <source>
        <strain evidence="9 10">CCMP1005</strain>
    </source>
</reference>
<protein>
    <recommendedName>
        <fullName evidence="8">Peptidase M3A/M3B catalytic domain-containing protein</fullName>
    </recommendedName>
</protein>
<keyword evidence="10" id="KW-1185">Reference proteome</keyword>
<name>K0TBN4_THAOC</name>
<sequence length="742" mass="83694">MIFRYLAVQVIAARAFRSSPVSTTAKGHAFRLNRLATSATATATALHSASTLADSTATGANSACVDEINPLLASWDGEPYNLPPFSKIKTTHFEPALHAAMEAHLSELEAIAASETNDFDSILKAYDRAGGLYSKVGSVYGNYLSSLNTPEMQDVQTAMAPVLSRHRSKTYAIPGLFSKIEMMYNMREEKVSSGEWDTEQSRLAERIYLNFVRQGAKLDSKSKDEYADIQAELAGLQTSFIQNMLKDEETWEMVLSENDMEGCPTDLVSAARQAALDRGHAGEDEYVITLGRSLVEPFLTYSSRRDLREKAFAAWTSRGELSEERDNLAIATQILKLRRRQAELMGYKTFAEFQLEDTMAQNPDAVKKLLLNVWERAKESAKRERSCLEEFVAESGETLDGGVMPFDWRYYAEKVRKANYDFDESELKPYLSLDSVTNAIFDVSGKLFGLKYRKVDVQAYHPDVTVYEVRKEEGGEDRLVSLFLADNYARQFKSSGAWMSEYRSQTKNIAPGTDEIEKIPIVSNNNNFAKGSGSTLLSFDGKRSGYPLDYLFQSDPDFVELPSQLMEHWFEEPRVLKEHARHHETGEPVPDELIERLKAASVFNEGFATVEYTACALYDMAVHSLSDYDNFDLAEFEKEYLQEIGMVQGIVMRHRPAHFAHLFASSSYAAGYYVYQWAQVLDNDVYAAFEETGDVFDTHTAEKCRQLIYSAGNTEAPEELFRQFRGRDPDISFFLKNRGLSG</sequence>
<dbReference type="InterPro" id="IPR045090">
    <property type="entry name" value="Pept_M3A_M3B"/>
</dbReference>
<evidence type="ECO:0000256" key="4">
    <source>
        <dbReference type="ARBA" id="ARBA00022801"/>
    </source>
</evidence>
<accession>K0TBN4</accession>
<dbReference type="AlphaFoldDB" id="K0TBN4"/>
<evidence type="ECO:0000256" key="6">
    <source>
        <dbReference type="ARBA" id="ARBA00023049"/>
    </source>
</evidence>
<dbReference type="PANTHER" id="PTHR43660:SF1">
    <property type="entry name" value="DIPEPTIDYL CARBOXYPEPTIDASE"/>
    <property type="match status" value="1"/>
</dbReference>
<organism evidence="9 10">
    <name type="scientific">Thalassiosira oceanica</name>
    <name type="common">Marine diatom</name>
    <dbReference type="NCBI Taxonomy" id="159749"/>
    <lineage>
        <taxon>Eukaryota</taxon>
        <taxon>Sar</taxon>
        <taxon>Stramenopiles</taxon>
        <taxon>Ochrophyta</taxon>
        <taxon>Bacillariophyta</taxon>
        <taxon>Coscinodiscophyceae</taxon>
        <taxon>Thalassiosirophycidae</taxon>
        <taxon>Thalassiosirales</taxon>
        <taxon>Thalassiosiraceae</taxon>
        <taxon>Thalassiosira</taxon>
    </lineage>
</organism>
<comment type="caution">
    <text evidence="9">The sequence shown here is derived from an EMBL/GenBank/DDBJ whole genome shotgun (WGS) entry which is preliminary data.</text>
</comment>
<evidence type="ECO:0000256" key="5">
    <source>
        <dbReference type="ARBA" id="ARBA00022833"/>
    </source>
</evidence>
<keyword evidence="3 7" id="KW-0479">Metal-binding</keyword>
<evidence type="ECO:0000256" key="7">
    <source>
        <dbReference type="RuleBase" id="RU003435"/>
    </source>
</evidence>
<dbReference type="GO" id="GO:0004222">
    <property type="term" value="F:metalloendopeptidase activity"/>
    <property type="evidence" value="ECO:0007669"/>
    <property type="project" value="InterPro"/>
</dbReference>
<proteinExistence type="inferred from homology"/>
<dbReference type="eggNOG" id="KOG2089">
    <property type="taxonomic scope" value="Eukaryota"/>
</dbReference>
<dbReference type="InterPro" id="IPR001567">
    <property type="entry name" value="Pept_M3A_M3B_dom"/>
</dbReference>
<feature type="domain" description="Peptidase M3A/M3B catalytic" evidence="8">
    <location>
        <begin position="298"/>
        <end position="739"/>
    </location>
</feature>
<evidence type="ECO:0000256" key="2">
    <source>
        <dbReference type="ARBA" id="ARBA00022670"/>
    </source>
</evidence>
<comment type="similarity">
    <text evidence="1 7">Belongs to the peptidase M3 family.</text>
</comment>
<gene>
    <name evidence="9" type="ORF">THAOC_11003</name>
</gene>
<dbReference type="InterPro" id="IPR024077">
    <property type="entry name" value="Neurolysin/TOP_dom2"/>
</dbReference>
<dbReference type="Gene3D" id="3.40.390.10">
    <property type="entry name" value="Collagenase (Catalytic Domain)"/>
    <property type="match status" value="2"/>
</dbReference>
<dbReference type="GO" id="GO:0046872">
    <property type="term" value="F:metal ion binding"/>
    <property type="evidence" value="ECO:0007669"/>
    <property type="project" value="UniProtKB-UniRule"/>
</dbReference>
<dbReference type="GO" id="GO:0006508">
    <property type="term" value="P:proteolysis"/>
    <property type="evidence" value="ECO:0007669"/>
    <property type="project" value="UniProtKB-KW"/>
</dbReference>
<evidence type="ECO:0000313" key="9">
    <source>
        <dbReference type="EMBL" id="EJK67897.1"/>
    </source>
</evidence>
<keyword evidence="2 7" id="KW-0645">Protease</keyword>
<dbReference type="EMBL" id="AGNL01012438">
    <property type="protein sequence ID" value="EJK67897.1"/>
    <property type="molecule type" value="Genomic_DNA"/>
</dbReference>
<keyword evidence="6 7" id="KW-0482">Metalloprotease</keyword>
<keyword evidence="5 7" id="KW-0862">Zinc</keyword>
<evidence type="ECO:0000256" key="1">
    <source>
        <dbReference type="ARBA" id="ARBA00006040"/>
    </source>
</evidence>
<dbReference type="CDD" id="cd06456">
    <property type="entry name" value="M3A_DCP"/>
    <property type="match status" value="1"/>
</dbReference>
<dbReference type="PANTHER" id="PTHR43660">
    <property type="entry name" value="DIPEPTIDYL CARBOXYPEPTIDASE"/>
    <property type="match status" value="1"/>
</dbReference>
<dbReference type="InterPro" id="IPR024079">
    <property type="entry name" value="MetalloPept_cat_dom_sf"/>
</dbReference>
<comment type="cofactor">
    <cofactor evidence="7">
        <name>Zn(2+)</name>
        <dbReference type="ChEBI" id="CHEBI:29105"/>
    </cofactor>
    <text evidence="7">Binds 1 zinc ion.</text>
</comment>
<dbReference type="Proteomes" id="UP000266841">
    <property type="component" value="Unassembled WGS sequence"/>
</dbReference>
<dbReference type="SUPFAM" id="SSF55486">
    <property type="entry name" value="Metalloproteases ('zincins'), catalytic domain"/>
    <property type="match status" value="1"/>
</dbReference>
<evidence type="ECO:0000256" key="3">
    <source>
        <dbReference type="ARBA" id="ARBA00022723"/>
    </source>
</evidence>
<dbReference type="OrthoDB" id="534666at2759"/>
<evidence type="ECO:0000259" key="8">
    <source>
        <dbReference type="Pfam" id="PF01432"/>
    </source>
</evidence>